<dbReference type="PROSITE" id="PS50926">
    <property type="entry name" value="TRAM"/>
    <property type="match status" value="1"/>
</dbReference>
<proteinExistence type="inferred from homology"/>
<evidence type="ECO:0000256" key="4">
    <source>
        <dbReference type="PROSITE-ProRule" id="PRU01024"/>
    </source>
</evidence>
<dbReference type="InterPro" id="IPR030391">
    <property type="entry name" value="MeTrfase_TrmA_CS"/>
</dbReference>
<dbReference type="PANTHER" id="PTHR11061">
    <property type="entry name" value="RNA M5U METHYLTRANSFERASE"/>
    <property type="match status" value="1"/>
</dbReference>
<dbReference type="RefSeq" id="WP_189626528.1">
    <property type="nucleotide sequence ID" value="NZ_BNAF01000007.1"/>
</dbReference>
<evidence type="ECO:0000256" key="3">
    <source>
        <dbReference type="ARBA" id="ARBA00022691"/>
    </source>
</evidence>
<feature type="binding site" evidence="4">
    <location>
        <position position="399"/>
    </location>
    <ligand>
        <name>S-adenosyl-L-methionine</name>
        <dbReference type="ChEBI" id="CHEBI:59789"/>
    </ligand>
</feature>
<dbReference type="PROSITE" id="PS01231">
    <property type="entry name" value="TRMA_2"/>
    <property type="match status" value="1"/>
</dbReference>
<accession>A0ABQ3HYF6</accession>
<evidence type="ECO:0000313" key="7">
    <source>
        <dbReference type="EMBL" id="GHE36815.1"/>
    </source>
</evidence>
<dbReference type="InterPro" id="IPR030390">
    <property type="entry name" value="MeTrfase_TrmA_AS"/>
</dbReference>
<feature type="binding site" evidence="4">
    <location>
        <position position="329"/>
    </location>
    <ligand>
        <name>S-adenosyl-L-methionine</name>
        <dbReference type="ChEBI" id="CHEBI:59789"/>
    </ligand>
</feature>
<dbReference type="NCBIfam" id="TIGR00479">
    <property type="entry name" value="rumA"/>
    <property type="match status" value="1"/>
</dbReference>
<dbReference type="Gene3D" id="2.40.50.1070">
    <property type="match status" value="1"/>
</dbReference>
<sequence>MGRRIPQDKRFMSDIAIIDIAEEGKGVAKQDELVMFIEQAVPGDIADIELLRKKKNFAEGRMVALKQPSSHRVEPFCPHFGVCGGCKWQHMNYPAQLQFKRQYVDNALRRLGKVDTDGIEDILGSAQTEYYRNKLEFTFSNKRWLTSMDQDVLPEDMNALGFHVPGRFDKILDIDHCFLQQDPSNKIRNAVRAFATRHEISFYDLRAHEGALRNLIIRTSSTGEVMLIVVFAYPTEEQVDTLMTYLHQQFPDLASLLYIINQKRNDTIFDQDIHLFAGRDFIYEEMEGLKFKVGPKSFYQTNSAQAYELYKITREFADLKGDERVYDLYTGAGTIANFVARSAREVIGVEYVPSAIEDAKINSSINDIANTKFFAGDMKDVLTAEFVAEHGKPDVVITDPPRAGMHVDVVHRILEMEAEKVVYVSCNAATQARDLALLQEKYQVERIKPVDMFPHTQHVENVVLLRLK</sequence>
<feature type="active site" description="Nucleophile" evidence="4">
    <location>
        <position position="426"/>
    </location>
</feature>
<dbReference type="PROSITE" id="PS51687">
    <property type="entry name" value="SAM_MT_RNA_M5U"/>
    <property type="match status" value="1"/>
</dbReference>
<name>A0ABQ3HYF6_9SPHI</name>
<dbReference type="EMBL" id="BNAF01000007">
    <property type="protein sequence ID" value="GHE36815.1"/>
    <property type="molecule type" value="Genomic_DNA"/>
</dbReference>
<feature type="binding site" evidence="4">
    <location>
        <position position="300"/>
    </location>
    <ligand>
        <name>S-adenosyl-L-methionine</name>
        <dbReference type="ChEBI" id="CHEBI:59789"/>
    </ligand>
</feature>
<dbReference type="CDD" id="cd02440">
    <property type="entry name" value="AdoMet_MTases"/>
    <property type="match status" value="1"/>
</dbReference>
<dbReference type="Gene3D" id="2.40.50.140">
    <property type="entry name" value="Nucleic acid-binding proteins"/>
    <property type="match status" value="1"/>
</dbReference>
<feature type="active site" evidence="5">
    <location>
        <position position="426"/>
    </location>
</feature>
<dbReference type="SUPFAM" id="SSF50249">
    <property type="entry name" value="Nucleic acid-binding proteins"/>
    <property type="match status" value="1"/>
</dbReference>
<evidence type="ECO:0000256" key="5">
    <source>
        <dbReference type="PROSITE-ProRule" id="PRU10015"/>
    </source>
</evidence>
<feature type="binding site" evidence="4">
    <location>
        <position position="350"/>
    </location>
    <ligand>
        <name>S-adenosyl-L-methionine</name>
        <dbReference type="ChEBI" id="CHEBI:59789"/>
    </ligand>
</feature>
<feature type="domain" description="TRAM" evidence="6">
    <location>
        <begin position="1"/>
        <end position="64"/>
    </location>
</feature>
<comment type="caution">
    <text evidence="7">The sequence shown here is derived from an EMBL/GenBank/DDBJ whole genome shotgun (WGS) entry which is preliminary data.</text>
</comment>
<gene>
    <name evidence="7" type="ORF">GCM10017764_20020</name>
</gene>
<comment type="similarity">
    <text evidence="4">Belongs to the class I-like SAM-binding methyltransferase superfamily. RNA M5U methyltransferase family.</text>
</comment>
<protein>
    <submittedName>
        <fullName evidence="7">23S rRNA (Uracil-5-)-methyltransferase RumA</fullName>
    </submittedName>
</protein>
<evidence type="ECO:0000313" key="8">
    <source>
        <dbReference type="Proteomes" id="UP000620550"/>
    </source>
</evidence>
<dbReference type="InterPro" id="IPR010280">
    <property type="entry name" value="U5_MeTrfase_fam"/>
</dbReference>
<dbReference type="SUPFAM" id="SSF53335">
    <property type="entry name" value="S-adenosyl-L-methionine-dependent methyltransferases"/>
    <property type="match status" value="1"/>
</dbReference>
<dbReference type="PANTHER" id="PTHR11061:SF30">
    <property type="entry name" value="TRNA (URACIL(54)-C(5))-METHYLTRANSFERASE"/>
    <property type="match status" value="1"/>
</dbReference>
<keyword evidence="2 4" id="KW-0808">Transferase</keyword>
<dbReference type="InterPro" id="IPR029063">
    <property type="entry name" value="SAM-dependent_MTases_sf"/>
</dbReference>
<dbReference type="Gene3D" id="3.40.50.150">
    <property type="entry name" value="Vaccinia Virus protein VP39"/>
    <property type="match status" value="1"/>
</dbReference>
<dbReference type="PROSITE" id="PS01230">
    <property type="entry name" value="TRMA_1"/>
    <property type="match status" value="1"/>
</dbReference>
<keyword evidence="8" id="KW-1185">Reference proteome</keyword>
<reference evidence="8" key="1">
    <citation type="journal article" date="2019" name="Int. J. Syst. Evol. Microbiol.">
        <title>The Global Catalogue of Microorganisms (GCM) 10K type strain sequencing project: providing services to taxonomists for standard genome sequencing and annotation.</title>
        <authorList>
            <consortium name="The Broad Institute Genomics Platform"/>
            <consortium name="The Broad Institute Genome Sequencing Center for Infectious Disease"/>
            <person name="Wu L."/>
            <person name="Ma J."/>
        </authorList>
    </citation>
    <scope>NUCLEOTIDE SEQUENCE [LARGE SCALE GENOMIC DNA]</scope>
    <source>
        <strain evidence="8">CGMCC 1.12966</strain>
    </source>
</reference>
<keyword evidence="1 4" id="KW-0489">Methyltransferase</keyword>
<evidence type="ECO:0000256" key="2">
    <source>
        <dbReference type="ARBA" id="ARBA00022679"/>
    </source>
</evidence>
<dbReference type="InterPro" id="IPR012340">
    <property type="entry name" value="NA-bd_OB-fold"/>
</dbReference>
<dbReference type="Pfam" id="PF05958">
    <property type="entry name" value="tRNA_U5-meth_tr"/>
    <property type="match status" value="1"/>
</dbReference>
<dbReference type="InterPro" id="IPR002792">
    <property type="entry name" value="TRAM_dom"/>
</dbReference>
<keyword evidence="3 4" id="KW-0949">S-adenosyl-L-methionine</keyword>
<evidence type="ECO:0000259" key="6">
    <source>
        <dbReference type="PROSITE" id="PS50926"/>
    </source>
</evidence>
<evidence type="ECO:0000256" key="1">
    <source>
        <dbReference type="ARBA" id="ARBA00022603"/>
    </source>
</evidence>
<dbReference type="Proteomes" id="UP000620550">
    <property type="component" value="Unassembled WGS sequence"/>
</dbReference>
<organism evidence="7 8">
    <name type="scientific">Sphingobacterium griseoflavum</name>
    <dbReference type="NCBI Taxonomy" id="1474952"/>
    <lineage>
        <taxon>Bacteria</taxon>
        <taxon>Pseudomonadati</taxon>
        <taxon>Bacteroidota</taxon>
        <taxon>Sphingobacteriia</taxon>
        <taxon>Sphingobacteriales</taxon>
        <taxon>Sphingobacteriaceae</taxon>
        <taxon>Sphingobacterium</taxon>
    </lineage>
</organism>